<accession>A0ABU9Y542</accession>
<dbReference type="Gene3D" id="3.40.190.10">
    <property type="entry name" value="Periplasmic binding protein-like II"/>
    <property type="match status" value="1"/>
</dbReference>
<dbReference type="PROSITE" id="PS51257">
    <property type="entry name" value="PROKAR_LIPOPROTEIN"/>
    <property type="match status" value="1"/>
</dbReference>
<dbReference type="InterPro" id="IPR006311">
    <property type="entry name" value="TAT_signal"/>
</dbReference>
<evidence type="ECO:0000256" key="2">
    <source>
        <dbReference type="ARBA" id="ARBA00005695"/>
    </source>
</evidence>
<evidence type="ECO:0000259" key="3">
    <source>
        <dbReference type="Pfam" id="PF00496"/>
    </source>
</evidence>
<reference evidence="4 5" key="1">
    <citation type="submission" date="2024-05" db="EMBL/GenBank/DDBJ databases">
        <authorList>
            <person name="Liu Q."/>
            <person name="Xin Y.-H."/>
        </authorList>
    </citation>
    <scope>NUCLEOTIDE SEQUENCE [LARGE SCALE GENOMIC DNA]</scope>
    <source>
        <strain evidence="4 5">CGMCC 1.10181</strain>
    </source>
</reference>
<evidence type="ECO:0000313" key="5">
    <source>
        <dbReference type="Proteomes" id="UP001419910"/>
    </source>
</evidence>
<comment type="similarity">
    <text evidence="2">Belongs to the bacterial solute-binding protein 5 family.</text>
</comment>
<dbReference type="PIRSF" id="PIRSF002741">
    <property type="entry name" value="MppA"/>
    <property type="match status" value="1"/>
</dbReference>
<dbReference type="PANTHER" id="PTHR30290">
    <property type="entry name" value="PERIPLASMIC BINDING COMPONENT OF ABC TRANSPORTER"/>
    <property type="match status" value="1"/>
</dbReference>
<dbReference type="Proteomes" id="UP001419910">
    <property type="component" value="Unassembled WGS sequence"/>
</dbReference>
<dbReference type="Gene3D" id="3.10.105.10">
    <property type="entry name" value="Dipeptide-binding Protein, Domain 3"/>
    <property type="match status" value="1"/>
</dbReference>
<evidence type="ECO:0000313" key="4">
    <source>
        <dbReference type="EMBL" id="MEN2790917.1"/>
    </source>
</evidence>
<dbReference type="NCBIfam" id="TIGR01409">
    <property type="entry name" value="TAT_signal_seq"/>
    <property type="match status" value="1"/>
</dbReference>
<comment type="subcellular location">
    <subcellularLocation>
        <location evidence="1">Periplasm</location>
    </subcellularLocation>
</comment>
<feature type="domain" description="Solute-binding protein family 5" evidence="3">
    <location>
        <begin position="88"/>
        <end position="430"/>
    </location>
</feature>
<dbReference type="EMBL" id="JBDIME010000013">
    <property type="protein sequence ID" value="MEN2790917.1"/>
    <property type="molecule type" value="Genomic_DNA"/>
</dbReference>
<gene>
    <name evidence="4" type="ORF">ABC974_14850</name>
</gene>
<sequence>MSREPASGPDRRDFLRLATTAALAGVTGACSFPKARPPVKGGRLRVATAASSTADTLDPAKQAVVMDYCRGNMFYDGLTRLDEHQRAVPALAEAIDTRDARTWTLKLRRNVHFHDGRPLTPADVVFSLRRHHDPALGSKARVFAEQIAAVEAFGSDAVRITLTGPNADLPVILGISQLQIVRAGTTDFRIANGTGPFRCAEFNPGVRSIAARNEEYWRGPVRLGEVELFSIADDSARINALLSGDVDLINEMNPRIAKRIMGQGFGVLETRSGGYTDLVMRLDQVPGRSRDFVAGMKALMDRETMRNAIFRGYAAIANDHPIPQTSPYFASDLPQRPFDPERARFHFKRAGLAGATIPIVTSTAAMKSDDMAVLMQDAARAAGIALDIRRVPADGYWTQSWMKVPVGFGNVNPRPTADIIFTQFFSSTAPWNESGWFNPRFDKLLLEARGDTDEARRRAIYGEMQRMVHDQAGIGIPLFISTLDAYSPRLKGLKAMPQGGMMGFDFAAHVWLDDA</sequence>
<dbReference type="CDD" id="cd08503">
    <property type="entry name" value="PBP2_NikA_DppA_OppA_like_17"/>
    <property type="match status" value="1"/>
</dbReference>
<proteinExistence type="inferred from homology"/>
<dbReference type="InterPro" id="IPR000914">
    <property type="entry name" value="SBP_5_dom"/>
</dbReference>
<dbReference type="Pfam" id="PF00496">
    <property type="entry name" value="SBP_bac_5"/>
    <property type="match status" value="1"/>
</dbReference>
<keyword evidence="5" id="KW-1185">Reference proteome</keyword>
<dbReference type="InterPro" id="IPR030678">
    <property type="entry name" value="Peptide/Ni-bd"/>
</dbReference>
<dbReference type="SUPFAM" id="SSF53850">
    <property type="entry name" value="Periplasmic binding protein-like II"/>
    <property type="match status" value="1"/>
</dbReference>
<dbReference type="InterPro" id="IPR019546">
    <property type="entry name" value="TAT_signal_bac_arc"/>
</dbReference>
<protein>
    <submittedName>
        <fullName evidence="4">ABC transporter substrate-binding protein</fullName>
    </submittedName>
</protein>
<organism evidence="4 5">
    <name type="scientific">Sphingomonas oligophenolica</name>
    <dbReference type="NCBI Taxonomy" id="301154"/>
    <lineage>
        <taxon>Bacteria</taxon>
        <taxon>Pseudomonadati</taxon>
        <taxon>Pseudomonadota</taxon>
        <taxon>Alphaproteobacteria</taxon>
        <taxon>Sphingomonadales</taxon>
        <taxon>Sphingomonadaceae</taxon>
        <taxon>Sphingomonas</taxon>
    </lineage>
</organism>
<dbReference type="InterPro" id="IPR039424">
    <property type="entry name" value="SBP_5"/>
</dbReference>
<dbReference type="RefSeq" id="WP_343892828.1">
    <property type="nucleotide sequence ID" value="NZ_BAAAEH010000065.1"/>
</dbReference>
<name>A0ABU9Y542_9SPHN</name>
<evidence type="ECO:0000256" key="1">
    <source>
        <dbReference type="ARBA" id="ARBA00004418"/>
    </source>
</evidence>
<comment type="caution">
    <text evidence="4">The sequence shown here is derived from an EMBL/GenBank/DDBJ whole genome shotgun (WGS) entry which is preliminary data.</text>
</comment>
<dbReference type="PROSITE" id="PS51318">
    <property type="entry name" value="TAT"/>
    <property type="match status" value="1"/>
</dbReference>